<dbReference type="OrthoDB" id="8527419at2"/>
<feature type="signal peptide" evidence="1">
    <location>
        <begin position="1"/>
        <end position="32"/>
    </location>
</feature>
<evidence type="ECO:0008006" key="4">
    <source>
        <dbReference type="Google" id="ProtNLM"/>
    </source>
</evidence>
<sequence length="178" mass="19518">MRYLIQASLSRLRPARNAAILSLVLLAPAGLAATPVTNVLPDAELRGTATFRFLGLPIYDAQLFTKGGGPLSWSQDFGLKLTYRKSLKQKALIESTLDEMARQGNSAPIEAQLKTCYRAVNAGDSYVAVTKGPDAIEFWRNGRKTCTLSYPGIKRSFMSIFLGNNTRSAAFTRQLRGQ</sequence>
<dbReference type="AlphaFoldDB" id="A0A1M4SM83"/>
<reference evidence="2 3" key="1">
    <citation type="submission" date="2016-11" db="EMBL/GenBank/DDBJ databases">
        <authorList>
            <person name="Varghese N."/>
            <person name="Submissions S."/>
        </authorList>
    </citation>
    <scope>NUCLEOTIDE SEQUENCE [LARGE SCALE GENOMIC DNA]</scope>
    <source>
        <strain evidence="2 3">DSM 29341</strain>
    </source>
</reference>
<protein>
    <recommendedName>
        <fullName evidence="4">Chalcone isomerase-like</fullName>
    </recommendedName>
</protein>
<accession>A0A1M4SM83</accession>
<dbReference type="EMBL" id="FQVK01000001">
    <property type="protein sequence ID" value="SHE33321.1"/>
    <property type="molecule type" value="Genomic_DNA"/>
</dbReference>
<proteinExistence type="predicted"/>
<dbReference type="Proteomes" id="UP000325134">
    <property type="component" value="Unassembled WGS sequence"/>
</dbReference>
<name>A0A1M4SM83_9RHOB</name>
<evidence type="ECO:0000313" key="2">
    <source>
        <dbReference type="EMBL" id="SHE33321.1"/>
    </source>
</evidence>
<keyword evidence="3" id="KW-1185">Reference proteome</keyword>
<feature type="chain" id="PRO_5012431674" description="Chalcone isomerase-like" evidence="1">
    <location>
        <begin position="33"/>
        <end position="178"/>
    </location>
</feature>
<dbReference type="RefSeq" id="WP_149774182.1">
    <property type="nucleotide sequence ID" value="NZ_FQVK01000001.1"/>
</dbReference>
<gene>
    <name evidence="2" type="ORF">SAMN05444279_101185</name>
</gene>
<evidence type="ECO:0000313" key="3">
    <source>
        <dbReference type="Proteomes" id="UP000325134"/>
    </source>
</evidence>
<organism evidence="2 3">
    <name type="scientific">Ruegeria intermedia</name>
    <dbReference type="NCBI Taxonomy" id="996115"/>
    <lineage>
        <taxon>Bacteria</taxon>
        <taxon>Pseudomonadati</taxon>
        <taxon>Pseudomonadota</taxon>
        <taxon>Alphaproteobacteria</taxon>
        <taxon>Rhodobacterales</taxon>
        <taxon>Roseobacteraceae</taxon>
        <taxon>Ruegeria</taxon>
    </lineage>
</organism>
<keyword evidence="1" id="KW-0732">Signal</keyword>
<evidence type="ECO:0000256" key="1">
    <source>
        <dbReference type="SAM" id="SignalP"/>
    </source>
</evidence>